<proteinExistence type="predicted"/>
<dbReference type="InterPro" id="IPR036909">
    <property type="entry name" value="Cyt_c-like_dom_sf"/>
</dbReference>
<dbReference type="InterPro" id="IPR013427">
    <property type="entry name" value="Haem-bd_dom_put"/>
</dbReference>
<keyword evidence="2 4" id="KW-0479">Metal-binding</keyword>
<evidence type="ECO:0000313" key="8">
    <source>
        <dbReference type="Proteomes" id="UP000319576"/>
    </source>
</evidence>
<keyword evidence="8" id="KW-1185">Reference proteome</keyword>
<evidence type="ECO:0000256" key="3">
    <source>
        <dbReference type="ARBA" id="ARBA00023004"/>
    </source>
</evidence>
<dbReference type="OrthoDB" id="221891at2"/>
<evidence type="ECO:0000256" key="5">
    <source>
        <dbReference type="SAM" id="SignalP"/>
    </source>
</evidence>
<dbReference type="SUPFAM" id="SSF48371">
    <property type="entry name" value="ARM repeat"/>
    <property type="match status" value="2"/>
</dbReference>
<dbReference type="PROSITE" id="PS51007">
    <property type="entry name" value="CYTC"/>
    <property type="match status" value="1"/>
</dbReference>
<dbReference type="GO" id="GO:0046872">
    <property type="term" value="F:metal ion binding"/>
    <property type="evidence" value="ECO:0007669"/>
    <property type="project" value="UniProtKB-KW"/>
</dbReference>
<reference evidence="7 8" key="1">
    <citation type="submission" date="2019-02" db="EMBL/GenBank/DDBJ databases">
        <title>Deep-cultivation of Planctomycetes and their phenomic and genomic characterization uncovers novel biology.</title>
        <authorList>
            <person name="Wiegand S."/>
            <person name="Jogler M."/>
            <person name="Boedeker C."/>
            <person name="Pinto D."/>
            <person name="Vollmers J."/>
            <person name="Rivas-Marin E."/>
            <person name="Kohn T."/>
            <person name="Peeters S.H."/>
            <person name="Heuer A."/>
            <person name="Rast P."/>
            <person name="Oberbeckmann S."/>
            <person name="Bunk B."/>
            <person name="Jeske O."/>
            <person name="Meyerdierks A."/>
            <person name="Storesund J.E."/>
            <person name="Kallscheuer N."/>
            <person name="Luecker S."/>
            <person name="Lage O.M."/>
            <person name="Pohl T."/>
            <person name="Merkel B.J."/>
            <person name="Hornburger P."/>
            <person name="Mueller R.-W."/>
            <person name="Bruemmer F."/>
            <person name="Labrenz M."/>
            <person name="Spormann A.M."/>
            <person name="Op den Camp H."/>
            <person name="Overmann J."/>
            <person name="Amann R."/>
            <person name="Jetten M.S.M."/>
            <person name="Mascher T."/>
            <person name="Medema M.H."/>
            <person name="Devos D.P."/>
            <person name="Kaster A.-K."/>
            <person name="Ovreas L."/>
            <person name="Rohde M."/>
            <person name="Galperin M.Y."/>
            <person name="Jogler C."/>
        </authorList>
    </citation>
    <scope>NUCLEOTIDE SEQUENCE [LARGE SCALE GENOMIC DNA]</scope>
    <source>
        <strain evidence="7 8">ETA_A1</strain>
    </source>
</reference>
<dbReference type="InterPro" id="IPR011042">
    <property type="entry name" value="6-blade_b-propeller_TolB-like"/>
</dbReference>
<feature type="signal peptide" evidence="5">
    <location>
        <begin position="1"/>
        <end position="26"/>
    </location>
</feature>
<evidence type="ECO:0000256" key="4">
    <source>
        <dbReference type="PROSITE-ProRule" id="PRU00433"/>
    </source>
</evidence>
<organism evidence="7 8">
    <name type="scientific">Urbifossiella limnaea</name>
    <dbReference type="NCBI Taxonomy" id="2528023"/>
    <lineage>
        <taxon>Bacteria</taxon>
        <taxon>Pseudomonadati</taxon>
        <taxon>Planctomycetota</taxon>
        <taxon>Planctomycetia</taxon>
        <taxon>Gemmatales</taxon>
        <taxon>Gemmataceae</taxon>
        <taxon>Urbifossiella</taxon>
    </lineage>
</organism>
<dbReference type="InterPro" id="IPR016024">
    <property type="entry name" value="ARM-type_fold"/>
</dbReference>
<dbReference type="KEGG" id="uli:ETAA1_40880"/>
<gene>
    <name evidence="7" type="ORF">ETAA1_40880</name>
</gene>
<dbReference type="GO" id="GO:0009055">
    <property type="term" value="F:electron transfer activity"/>
    <property type="evidence" value="ECO:0007669"/>
    <property type="project" value="InterPro"/>
</dbReference>
<dbReference type="InterPro" id="IPR055557">
    <property type="entry name" value="DUF7133"/>
</dbReference>
<sequence precursor="true">MRLLLSLAGLAAAVGALLTVPRPAAAQPPVVNRVPPPPEFSQPQSAPKPAPFAVSMVDQGQFDPRLKGYFLPDGFRLEIVLSEPDVVNPVGMTFAPDGSLFVMEWRPDPVTRDRWFPVVETFRYRDGTTREITTMKKFTTDLVKHFTPNTKTGKFDPPRTILSEELPSSILWHDGWLYVTGRGTVRRWRQATAGNISGVDTSRAPNPSDPWNIREVVAQGFCGFHHHQVSGLTIGNDGLLYLTSGDDDNYVEGSDGSRATVLRTGAVFRCRPDGSRMETFSIGYRNPYRDLAYDGAFNWFHADNDNEDGSKFMGCRIMHVAEAADFGWRLRYGARCCRPDEARVSVAGELPGTLPPMIKTGRGSPAGLLIYNDTRIPTQYRGLLYYPDVYRRVVRAYRTVPTGSTFQITGEFEFLKSDDPLFRPCQMVTGPDGAMYVCDWRTDSGGAGKLSGDGVNGRVYRIRWAGNAATPELPLRGTDSWAKVKALPDAALVDALGLPDLTDRVEARKELVRRGAKARDLVLSRFKTDQIQGDARLVGLGVLSAGWNADVEDVFRKLLVDESPDVRRLAVDGLALNAPKGDARTFEVLLVALSDSDQTVRRAAALGLGRVGVPAAAEALLAAWRTDEAADVYLRDAHVRGVERLGKAGVDALLTLAQSGDNEFKAAVEIMLTLRSREAAAGLPDLLATPHATPAQREALVRSYTNYQLDPPVSLDPLVDYLRTRRDEAPAVVAAAAEVFAASDGNLSPKGRAFVAGLLDHRAPTVRAAGVSAVEATRLVSAAPKLIEALGQADRAPAERVGLVKALRVLGAKDAVAPMTSILTGANPPALKLEAIRTLAALDAKAAQLVAEAMLDQPDPTLQTEAVVILGATKAGAKLVGERYVAKKLPRELFPQVSDALRRFTTDDPAVSQLLAEVMRGGLLLSMEPTQVERIRGLVATRGSAARGRELFLNTRLLNCATCHRMEGVGGGTGPDLTRLWDTHTLEKILEAIADPSKEIKEGFQAYRVVGADGQVHTGLKVSETATELVMRDANGRDLRLAKSDIESVTPSRLSLMPDNTVSPLSFDQFIDLLAFLKNRPEQELLRGVTVEGSVVSGFSANLGVARAEVTADPASKATKWEPARADTNGLFDLKAVFPTTDPGGVYVRTFVYSPKEQAATGIVLADDPVRIWVGDRSAFDRPGAPVTAVEETFPVALKAGWNAVLVKVGNGGRGHRLGLRFSGDGVRTAGLPQ</sequence>
<name>A0A517XX70_9BACT</name>
<dbReference type="InterPro" id="IPR011989">
    <property type="entry name" value="ARM-like"/>
</dbReference>
<dbReference type="NCBIfam" id="TIGR02603">
    <property type="entry name" value="CxxCH_TIGR02603"/>
    <property type="match status" value="1"/>
</dbReference>
<protein>
    <submittedName>
        <fullName evidence="7">Cytochrome c</fullName>
    </submittedName>
</protein>
<dbReference type="SMART" id="SM00567">
    <property type="entry name" value="EZ_HEAT"/>
    <property type="match status" value="4"/>
</dbReference>
<dbReference type="InterPro" id="IPR013428">
    <property type="entry name" value="Membrane-bound_put_N"/>
</dbReference>
<keyword evidence="3 4" id="KW-0408">Iron</keyword>
<evidence type="ECO:0000256" key="1">
    <source>
        <dbReference type="ARBA" id="ARBA00022617"/>
    </source>
</evidence>
<dbReference type="InterPro" id="IPR009056">
    <property type="entry name" value="Cyt_c-like_dom"/>
</dbReference>
<dbReference type="SUPFAM" id="SSF50952">
    <property type="entry name" value="Soluble quinoprotein glucose dehydrogenase"/>
    <property type="match status" value="1"/>
</dbReference>
<dbReference type="Pfam" id="PF00034">
    <property type="entry name" value="Cytochrom_C"/>
    <property type="match status" value="1"/>
</dbReference>
<dbReference type="Gene3D" id="1.10.760.10">
    <property type="entry name" value="Cytochrome c-like domain"/>
    <property type="match status" value="1"/>
</dbReference>
<accession>A0A517XX70</accession>
<dbReference type="Pfam" id="PF13646">
    <property type="entry name" value="HEAT_2"/>
    <property type="match status" value="1"/>
</dbReference>
<dbReference type="Gene3D" id="1.25.10.10">
    <property type="entry name" value="Leucine-rich Repeat Variant"/>
    <property type="match status" value="2"/>
</dbReference>
<dbReference type="AlphaFoldDB" id="A0A517XX70"/>
<keyword evidence="1 4" id="KW-0349">Heme</keyword>
<dbReference type="SUPFAM" id="SSF46626">
    <property type="entry name" value="Cytochrome c"/>
    <property type="match status" value="1"/>
</dbReference>
<dbReference type="NCBIfam" id="TIGR02604">
    <property type="entry name" value="Piru_Ver_Nterm"/>
    <property type="match status" value="1"/>
</dbReference>
<evidence type="ECO:0000259" key="6">
    <source>
        <dbReference type="PROSITE" id="PS51007"/>
    </source>
</evidence>
<dbReference type="RefSeq" id="WP_145241567.1">
    <property type="nucleotide sequence ID" value="NZ_CP036273.1"/>
</dbReference>
<evidence type="ECO:0000313" key="7">
    <source>
        <dbReference type="EMBL" id="QDU22112.1"/>
    </source>
</evidence>
<dbReference type="InterPro" id="IPR004155">
    <property type="entry name" value="PBS_lyase_HEAT"/>
</dbReference>
<dbReference type="Proteomes" id="UP000319576">
    <property type="component" value="Chromosome"/>
</dbReference>
<dbReference type="PANTHER" id="PTHR33546:SF1">
    <property type="entry name" value="LARGE, MULTIFUNCTIONAL SECRETED PROTEIN"/>
    <property type="match status" value="1"/>
</dbReference>
<dbReference type="GO" id="GO:0020037">
    <property type="term" value="F:heme binding"/>
    <property type="evidence" value="ECO:0007669"/>
    <property type="project" value="InterPro"/>
</dbReference>
<dbReference type="Pfam" id="PF23500">
    <property type="entry name" value="DUF7133"/>
    <property type="match status" value="1"/>
</dbReference>
<feature type="chain" id="PRO_5021834757" evidence="5">
    <location>
        <begin position="27"/>
        <end position="1234"/>
    </location>
</feature>
<dbReference type="InterPro" id="IPR011041">
    <property type="entry name" value="Quinoprot_gluc/sorb_DH_b-prop"/>
</dbReference>
<feature type="domain" description="Cytochrome c" evidence="6">
    <location>
        <begin position="943"/>
        <end position="1081"/>
    </location>
</feature>
<dbReference type="EMBL" id="CP036273">
    <property type="protein sequence ID" value="QDU22112.1"/>
    <property type="molecule type" value="Genomic_DNA"/>
</dbReference>
<evidence type="ECO:0000256" key="2">
    <source>
        <dbReference type="ARBA" id="ARBA00022723"/>
    </source>
</evidence>
<dbReference type="PANTHER" id="PTHR33546">
    <property type="entry name" value="LARGE, MULTIFUNCTIONAL SECRETED PROTEIN-RELATED"/>
    <property type="match status" value="1"/>
</dbReference>
<keyword evidence="5" id="KW-0732">Signal</keyword>
<dbReference type="Gene3D" id="2.120.10.30">
    <property type="entry name" value="TolB, C-terminal domain"/>
    <property type="match status" value="1"/>
</dbReference>